<dbReference type="AlphaFoldDB" id="A0A1Z4M1L9"/>
<dbReference type="InterPro" id="IPR011330">
    <property type="entry name" value="Glyco_hydro/deAcase_b/a-brl"/>
</dbReference>
<gene>
    <name evidence="2" type="ORF">NIES267_69010</name>
</gene>
<dbReference type="PANTHER" id="PTHR10587:SF137">
    <property type="entry name" value="4-DEOXY-4-FORMAMIDO-L-ARABINOSE-PHOSPHOUNDECAPRENOL DEFORMYLASE ARND-RELATED"/>
    <property type="match status" value="1"/>
</dbReference>
<organism evidence="2 3">
    <name type="scientific">Calothrix parasitica NIES-267</name>
    <dbReference type="NCBI Taxonomy" id="1973488"/>
    <lineage>
        <taxon>Bacteria</taxon>
        <taxon>Bacillati</taxon>
        <taxon>Cyanobacteriota</taxon>
        <taxon>Cyanophyceae</taxon>
        <taxon>Nostocales</taxon>
        <taxon>Calotrichaceae</taxon>
        <taxon>Calothrix</taxon>
    </lineage>
</organism>
<proteinExistence type="predicted"/>
<evidence type="ECO:0000313" key="2">
    <source>
        <dbReference type="EMBL" id="BAY87379.1"/>
    </source>
</evidence>
<sequence>MQLYPLFPILYPVLKSSFPKCLWRGNPNSKTIALTFDDGPHPQYTQQLLKVLDRYQIQASFFWLGGCVERAPHVAKEVYSRGHWIGLHGYSHHNFPQLSPSELKRSLEKTQTAIHKACNLPPEKVRDIRPPNGLFTPQTLQLFNQWNYRPVMWSVVPEDWVRPGISKVVERVMKDLHNGSLIVLHDGYYGGQDVAETARIIIPKLLEQGYSFVTIDTIWQEKIRSKVKG</sequence>
<name>A0A1Z4M1L9_9CYAN</name>
<dbReference type="PANTHER" id="PTHR10587">
    <property type="entry name" value="GLYCOSYL TRANSFERASE-RELATED"/>
    <property type="match status" value="1"/>
</dbReference>
<evidence type="ECO:0000259" key="1">
    <source>
        <dbReference type="PROSITE" id="PS51677"/>
    </source>
</evidence>
<dbReference type="GO" id="GO:0005975">
    <property type="term" value="P:carbohydrate metabolic process"/>
    <property type="evidence" value="ECO:0007669"/>
    <property type="project" value="InterPro"/>
</dbReference>
<protein>
    <submittedName>
        <fullName evidence="2">Polysaccharide deacetylase</fullName>
    </submittedName>
</protein>
<reference evidence="2 3" key="1">
    <citation type="submission" date="2017-06" db="EMBL/GenBank/DDBJ databases">
        <title>Genome sequencing of cyanobaciteial culture collection at National Institute for Environmental Studies (NIES).</title>
        <authorList>
            <person name="Hirose Y."/>
            <person name="Shimura Y."/>
            <person name="Fujisawa T."/>
            <person name="Nakamura Y."/>
            <person name="Kawachi M."/>
        </authorList>
    </citation>
    <scope>NUCLEOTIDE SEQUENCE [LARGE SCALE GENOMIC DNA]</scope>
    <source>
        <strain evidence="2 3">NIES-267</strain>
    </source>
</reference>
<dbReference type="Pfam" id="PF01522">
    <property type="entry name" value="Polysacc_deac_1"/>
    <property type="match status" value="1"/>
</dbReference>
<dbReference type="GO" id="GO:0016810">
    <property type="term" value="F:hydrolase activity, acting on carbon-nitrogen (but not peptide) bonds"/>
    <property type="evidence" value="ECO:0007669"/>
    <property type="project" value="InterPro"/>
</dbReference>
<feature type="domain" description="NodB homology" evidence="1">
    <location>
        <begin position="30"/>
        <end position="213"/>
    </location>
</feature>
<dbReference type="OrthoDB" id="9806342at2"/>
<dbReference type="CDD" id="cd10917">
    <property type="entry name" value="CE4_NodB_like_6s_7s"/>
    <property type="match status" value="1"/>
</dbReference>
<dbReference type="SUPFAM" id="SSF88713">
    <property type="entry name" value="Glycoside hydrolase/deacetylase"/>
    <property type="match status" value="1"/>
</dbReference>
<dbReference type="Proteomes" id="UP000218418">
    <property type="component" value="Chromosome"/>
</dbReference>
<dbReference type="InterPro" id="IPR002509">
    <property type="entry name" value="NODB_dom"/>
</dbReference>
<dbReference type="InterPro" id="IPR050248">
    <property type="entry name" value="Polysacc_deacetylase_ArnD"/>
</dbReference>
<dbReference type="EMBL" id="AP018227">
    <property type="protein sequence ID" value="BAY87379.1"/>
    <property type="molecule type" value="Genomic_DNA"/>
</dbReference>
<keyword evidence="3" id="KW-1185">Reference proteome</keyword>
<dbReference type="Gene3D" id="3.20.20.370">
    <property type="entry name" value="Glycoside hydrolase/deacetylase"/>
    <property type="match status" value="1"/>
</dbReference>
<accession>A0A1Z4M1L9</accession>
<evidence type="ECO:0000313" key="3">
    <source>
        <dbReference type="Proteomes" id="UP000218418"/>
    </source>
</evidence>
<dbReference type="PROSITE" id="PS51677">
    <property type="entry name" value="NODB"/>
    <property type="match status" value="1"/>
</dbReference>